<protein>
    <submittedName>
        <fullName evidence="1">Uncharacterized protein</fullName>
    </submittedName>
</protein>
<name>A0A1M6TDR4_9CLOT</name>
<proteinExistence type="predicted"/>
<gene>
    <name evidence="1" type="ORF">SAMN02745248_02789</name>
</gene>
<organism evidence="1 2">
    <name type="scientific">Hathewaya proteolytica DSM 3090</name>
    <dbReference type="NCBI Taxonomy" id="1121331"/>
    <lineage>
        <taxon>Bacteria</taxon>
        <taxon>Bacillati</taxon>
        <taxon>Bacillota</taxon>
        <taxon>Clostridia</taxon>
        <taxon>Eubacteriales</taxon>
        <taxon>Clostridiaceae</taxon>
        <taxon>Hathewaya</taxon>
    </lineage>
</organism>
<reference evidence="1 2" key="1">
    <citation type="submission" date="2016-11" db="EMBL/GenBank/DDBJ databases">
        <authorList>
            <person name="Jaros S."/>
            <person name="Januszkiewicz K."/>
            <person name="Wedrychowicz H."/>
        </authorList>
    </citation>
    <scope>NUCLEOTIDE SEQUENCE [LARGE SCALE GENOMIC DNA]</scope>
    <source>
        <strain evidence="1 2">DSM 3090</strain>
    </source>
</reference>
<sequence>NLFDAINTGYYFLQGDLTNAALSSISFIPFGDIVGKGTKWGKELLGIGTKYADDAIDIGRNVSRYADDAYDMMRKNGIPSTLDDIDRKVLDSGNWRMKYEGAAKADNIPGRGYHKEVYANKPVKVTEAVDKWDEFLGPGEYTDIHPRTGLKDPDRIFSADGKRSIRFGSHEMNSKPSKFHYHEEIWTYDPINNVMNVDNTVVRVPYKN</sequence>
<dbReference type="CDD" id="cd20745">
    <property type="entry name" value="FIX_RhsA_AHH_HNH-like"/>
    <property type="match status" value="1"/>
</dbReference>
<accession>A0A1M6TDR4</accession>
<evidence type="ECO:0000313" key="2">
    <source>
        <dbReference type="Proteomes" id="UP000183952"/>
    </source>
</evidence>
<dbReference type="EMBL" id="FRAD01000043">
    <property type="protein sequence ID" value="SHK54918.1"/>
    <property type="molecule type" value="Genomic_DNA"/>
</dbReference>
<dbReference type="AlphaFoldDB" id="A0A1M6TDR4"/>
<keyword evidence="2" id="KW-1185">Reference proteome</keyword>
<evidence type="ECO:0000313" key="1">
    <source>
        <dbReference type="EMBL" id="SHK54918.1"/>
    </source>
</evidence>
<dbReference type="Proteomes" id="UP000183952">
    <property type="component" value="Unassembled WGS sequence"/>
</dbReference>
<dbReference type="RefSeq" id="WP_178139284.1">
    <property type="nucleotide sequence ID" value="NZ_FRAD01000043.1"/>
</dbReference>
<feature type="non-terminal residue" evidence="1">
    <location>
        <position position="1"/>
    </location>
</feature>